<evidence type="ECO:0000256" key="6">
    <source>
        <dbReference type="ARBA" id="ARBA00022670"/>
    </source>
</evidence>
<keyword evidence="11" id="KW-0961">Cell wall biogenesis/degradation</keyword>
<feature type="active site" description="Acyl-ester intermediate" evidence="13">
    <location>
        <position position="87"/>
    </location>
</feature>
<dbReference type="InterPro" id="IPR018044">
    <property type="entry name" value="Peptidase_S11"/>
</dbReference>
<dbReference type="SUPFAM" id="SSF56601">
    <property type="entry name" value="beta-lactamase/transpeptidase-like"/>
    <property type="match status" value="1"/>
</dbReference>
<evidence type="ECO:0000256" key="16">
    <source>
        <dbReference type="SAM" id="Phobius"/>
    </source>
</evidence>
<dbReference type="PANTHER" id="PTHR21581:SF33">
    <property type="entry name" value="D-ALANYL-D-ALANINE CARBOXYPEPTIDASE DACB"/>
    <property type="match status" value="1"/>
</dbReference>
<evidence type="ECO:0000256" key="4">
    <source>
        <dbReference type="ARBA" id="ARBA00012448"/>
    </source>
</evidence>
<dbReference type="Proteomes" id="UP000183997">
    <property type="component" value="Unassembled WGS sequence"/>
</dbReference>
<evidence type="ECO:0000259" key="17">
    <source>
        <dbReference type="SMART" id="SM00936"/>
    </source>
</evidence>
<dbReference type="Gene3D" id="3.40.710.10">
    <property type="entry name" value="DD-peptidase/beta-lactamase superfamily"/>
    <property type="match status" value="1"/>
</dbReference>
<dbReference type="InterPro" id="IPR012338">
    <property type="entry name" value="Beta-lactam/transpept-like"/>
</dbReference>
<gene>
    <name evidence="18" type="ORF">SAMN02745123_01221</name>
</gene>
<evidence type="ECO:0000256" key="8">
    <source>
        <dbReference type="ARBA" id="ARBA00022801"/>
    </source>
</evidence>
<dbReference type="GO" id="GO:0009002">
    <property type="term" value="F:serine-type D-Ala-D-Ala carboxypeptidase activity"/>
    <property type="evidence" value="ECO:0007669"/>
    <property type="project" value="UniProtKB-EC"/>
</dbReference>
<evidence type="ECO:0000256" key="2">
    <source>
        <dbReference type="ARBA" id="ARBA00004752"/>
    </source>
</evidence>
<protein>
    <recommendedName>
        <fullName evidence="4">serine-type D-Ala-D-Ala carboxypeptidase</fullName>
        <ecNumber evidence="4">3.4.16.4</ecNumber>
    </recommendedName>
</protein>
<reference evidence="19" key="1">
    <citation type="submission" date="2016-11" db="EMBL/GenBank/DDBJ databases">
        <authorList>
            <person name="Varghese N."/>
            <person name="Submissions S."/>
        </authorList>
    </citation>
    <scope>NUCLEOTIDE SEQUENCE [LARGE SCALE GENOMIC DNA]</scope>
    <source>
        <strain evidence="19">DSM 10349</strain>
    </source>
</reference>
<feature type="active site" evidence="13">
    <location>
        <position position="142"/>
    </location>
</feature>
<comment type="pathway">
    <text evidence="2">Cell wall biogenesis; peptidoglycan biosynthesis.</text>
</comment>
<organism evidence="18 19">
    <name type="scientific">Desulforamulus aeronauticus DSM 10349</name>
    <dbReference type="NCBI Taxonomy" id="1121421"/>
    <lineage>
        <taxon>Bacteria</taxon>
        <taxon>Bacillati</taxon>
        <taxon>Bacillota</taxon>
        <taxon>Clostridia</taxon>
        <taxon>Eubacteriales</taxon>
        <taxon>Peptococcaceae</taxon>
        <taxon>Desulforamulus</taxon>
    </lineage>
</organism>
<keyword evidence="6" id="KW-0645">Protease</keyword>
<comment type="function">
    <text evidence="1">Removes C-terminal D-alanyl residues from sugar-peptide cell wall precursors.</text>
</comment>
<dbReference type="PRINTS" id="PR00725">
    <property type="entry name" value="DADACBPTASE1"/>
</dbReference>
<proteinExistence type="inferred from homology"/>
<feature type="binding site" evidence="14">
    <location>
        <position position="253"/>
    </location>
    <ligand>
        <name>substrate</name>
    </ligand>
</feature>
<dbReference type="PANTHER" id="PTHR21581">
    <property type="entry name" value="D-ALANYL-D-ALANINE CARBOXYPEPTIDASE"/>
    <property type="match status" value="1"/>
</dbReference>
<feature type="domain" description="Peptidase S11 D-Ala-D-Ala carboxypeptidase A C-terminal" evidence="17">
    <location>
        <begin position="302"/>
        <end position="391"/>
    </location>
</feature>
<keyword evidence="8" id="KW-0378">Hydrolase</keyword>
<evidence type="ECO:0000313" key="19">
    <source>
        <dbReference type="Proteomes" id="UP000183997"/>
    </source>
</evidence>
<keyword evidence="10" id="KW-0573">Peptidoglycan synthesis</keyword>
<keyword evidence="7" id="KW-0732">Signal</keyword>
<comment type="catalytic activity">
    <reaction evidence="12">
        <text>Preferential cleavage: (Ac)2-L-Lys-D-Ala-|-D-Ala. Also transpeptidation of peptidyl-alanyl moieties that are N-acyl substituents of D-alanine.</text>
        <dbReference type="EC" id="3.4.16.4"/>
    </reaction>
</comment>
<evidence type="ECO:0000256" key="10">
    <source>
        <dbReference type="ARBA" id="ARBA00022984"/>
    </source>
</evidence>
<dbReference type="InterPro" id="IPR012907">
    <property type="entry name" value="Peptidase_S11_C"/>
</dbReference>
<keyword evidence="16" id="KW-1133">Transmembrane helix</keyword>
<dbReference type="Pfam" id="PF07943">
    <property type="entry name" value="PBP5_C"/>
    <property type="match status" value="1"/>
</dbReference>
<evidence type="ECO:0000256" key="7">
    <source>
        <dbReference type="ARBA" id="ARBA00022729"/>
    </source>
</evidence>
<evidence type="ECO:0000256" key="11">
    <source>
        <dbReference type="ARBA" id="ARBA00023316"/>
    </source>
</evidence>
<dbReference type="InterPro" id="IPR015956">
    <property type="entry name" value="Peniciliin-bd_prot_C_sf"/>
</dbReference>
<dbReference type="EMBL" id="FRAR01000009">
    <property type="protein sequence ID" value="SHK24032.1"/>
    <property type="molecule type" value="Genomic_DNA"/>
</dbReference>
<keyword evidence="16" id="KW-0472">Membrane</keyword>
<dbReference type="GO" id="GO:0071555">
    <property type="term" value="P:cell wall organization"/>
    <property type="evidence" value="ECO:0007669"/>
    <property type="project" value="UniProtKB-KW"/>
</dbReference>
<dbReference type="GO" id="GO:0006508">
    <property type="term" value="P:proteolysis"/>
    <property type="evidence" value="ECO:0007669"/>
    <property type="project" value="UniProtKB-KW"/>
</dbReference>
<accession>A0A1M6QUT7</accession>
<dbReference type="UniPathway" id="UPA00219"/>
<evidence type="ECO:0000256" key="1">
    <source>
        <dbReference type="ARBA" id="ARBA00003217"/>
    </source>
</evidence>
<dbReference type="InterPro" id="IPR037167">
    <property type="entry name" value="Peptidase_S11_C_sf"/>
</dbReference>
<evidence type="ECO:0000256" key="3">
    <source>
        <dbReference type="ARBA" id="ARBA00007164"/>
    </source>
</evidence>
<dbReference type="Pfam" id="PF00768">
    <property type="entry name" value="Peptidase_S11"/>
    <property type="match status" value="1"/>
</dbReference>
<keyword evidence="19" id="KW-1185">Reference proteome</keyword>
<dbReference type="STRING" id="1121421.SAMN02745123_01221"/>
<feature type="active site" description="Proton acceptor" evidence="13">
    <location>
        <position position="90"/>
    </location>
</feature>
<sequence>MVEFDKRARGAITQNAQALIEYNCLQGDVVRKRLVYLLLSVMLLVALPPQAEAEEPQVMGEAAALIDAQTGMLLYGKDAHKKMYPASTTKVLTALVALEKAKASDVVTIGANPIHAGGTSIWLAEGEKLTLEELLYALMLNSANDAGVAIAEHVSGSVEEFAKISNERAKQLGAKNTHFTNPHGMPNKDHYSTAYDMALIGREAMRNKELRQIVTTVHHEIPRTDPEAQKYLFNHNKLLWSKVFGYQGATGLKTGYTVEAGQCIIASAERDGRELIAVVLRTEGNNLWTDAKILLDYGFNNFQNRQLVYAGKVMTNLPVKYGKTSVNLVASENYFHTFPKQGASDLQINFEPQEEILAPVVKGQILGKVVLKDGERPVAAINLVAAEDVQRDWFAVFKPILSWGLPPFLFLLWLRRRRRLLKIRRQRQARRRQYADYLQKIT</sequence>
<evidence type="ECO:0000256" key="12">
    <source>
        <dbReference type="ARBA" id="ARBA00034000"/>
    </source>
</evidence>
<dbReference type="InterPro" id="IPR001967">
    <property type="entry name" value="Peptidase_S11_N"/>
</dbReference>
<feature type="transmembrane region" description="Helical" evidence="16">
    <location>
        <begin position="393"/>
        <end position="414"/>
    </location>
</feature>
<evidence type="ECO:0000256" key="9">
    <source>
        <dbReference type="ARBA" id="ARBA00022960"/>
    </source>
</evidence>
<name>A0A1M6QUT7_9FIRM</name>
<keyword evidence="9" id="KW-0133">Cell shape</keyword>
<dbReference type="GO" id="GO:0009252">
    <property type="term" value="P:peptidoglycan biosynthetic process"/>
    <property type="evidence" value="ECO:0007669"/>
    <property type="project" value="UniProtKB-UniPathway"/>
</dbReference>
<evidence type="ECO:0000256" key="5">
    <source>
        <dbReference type="ARBA" id="ARBA00022645"/>
    </source>
</evidence>
<evidence type="ECO:0000256" key="14">
    <source>
        <dbReference type="PIRSR" id="PIRSR618044-2"/>
    </source>
</evidence>
<evidence type="ECO:0000256" key="15">
    <source>
        <dbReference type="RuleBase" id="RU004016"/>
    </source>
</evidence>
<dbReference type="SMART" id="SM00936">
    <property type="entry name" value="PBP5_C"/>
    <property type="match status" value="1"/>
</dbReference>
<keyword evidence="16" id="KW-0812">Transmembrane</keyword>
<evidence type="ECO:0000313" key="18">
    <source>
        <dbReference type="EMBL" id="SHK24032.1"/>
    </source>
</evidence>
<dbReference type="GO" id="GO:0008360">
    <property type="term" value="P:regulation of cell shape"/>
    <property type="evidence" value="ECO:0007669"/>
    <property type="project" value="UniProtKB-KW"/>
</dbReference>
<dbReference type="AlphaFoldDB" id="A0A1M6QUT7"/>
<comment type="similarity">
    <text evidence="3 15">Belongs to the peptidase S11 family.</text>
</comment>
<evidence type="ECO:0000256" key="13">
    <source>
        <dbReference type="PIRSR" id="PIRSR618044-1"/>
    </source>
</evidence>
<keyword evidence="5 18" id="KW-0121">Carboxypeptidase</keyword>
<dbReference type="EC" id="3.4.16.4" evidence="4"/>
<dbReference type="SUPFAM" id="SSF69189">
    <property type="entry name" value="Penicillin-binding protein associated domain"/>
    <property type="match status" value="1"/>
</dbReference>
<dbReference type="Gene3D" id="2.60.410.10">
    <property type="entry name" value="D-Ala-D-Ala carboxypeptidase, C-terminal domain"/>
    <property type="match status" value="1"/>
</dbReference>